<dbReference type="AlphaFoldDB" id="A0A9W6BAS8"/>
<sequence length="80" mass="9045">MSEPKRDAMGRQILARITATAEEDPRTAKAFLSTSHSKQADGSSQQPQDPVKPLTPEEEPSSQRLWKEYSLSFARRLNKM</sequence>
<evidence type="ECO:0000313" key="3">
    <source>
        <dbReference type="Proteomes" id="UP001165080"/>
    </source>
</evidence>
<name>A0A9W6BAS8_9CHLO</name>
<evidence type="ECO:0000256" key="1">
    <source>
        <dbReference type="SAM" id="MobiDB-lite"/>
    </source>
</evidence>
<gene>
    <name evidence="2" type="primary">PLESTB000134</name>
    <name evidence="2" type="ORF">PLESTB_000060300</name>
</gene>
<accession>A0A9W6BAS8</accession>
<comment type="caution">
    <text evidence="2">The sequence shown here is derived from an EMBL/GenBank/DDBJ whole genome shotgun (WGS) entry which is preliminary data.</text>
</comment>
<protein>
    <submittedName>
        <fullName evidence="2">Uncharacterized protein</fullName>
    </submittedName>
</protein>
<proteinExistence type="predicted"/>
<feature type="compositionally biased region" description="Polar residues" evidence="1">
    <location>
        <begin position="32"/>
        <end position="48"/>
    </location>
</feature>
<organism evidence="2 3">
    <name type="scientific">Pleodorina starrii</name>
    <dbReference type="NCBI Taxonomy" id="330485"/>
    <lineage>
        <taxon>Eukaryota</taxon>
        <taxon>Viridiplantae</taxon>
        <taxon>Chlorophyta</taxon>
        <taxon>core chlorophytes</taxon>
        <taxon>Chlorophyceae</taxon>
        <taxon>CS clade</taxon>
        <taxon>Chlamydomonadales</taxon>
        <taxon>Volvocaceae</taxon>
        <taxon>Pleodorina</taxon>
    </lineage>
</organism>
<keyword evidence="3" id="KW-1185">Reference proteome</keyword>
<reference evidence="2 3" key="1">
    <citation type="journal article" date="2023" name="Commun. Biol.">
        <title>Reorganization of the ancestral sex-determining regions during the evolution of trioecy in Pleodorina starrii.</title>
        <authorList>
            <person name="Takahashi K."/>
            <person name="Suzuki S."/>
            <person name="Kawai-Toyooka H."/>
            <person name="Yamamoto K."/>
            <person name="Hamaji T."/>
            <person name="Ootsuki R."/>
            <person name="Yamaguchi H."/>
            <person name="Kawachi M."/>
            <person name="Higashiyama T."/>
            <person name="Nozaki H."/>
        </authorList>
    </citation>
    <scope>NUCLEOTIDE SEQUENCE [LARGE SCALE GENOMIC DNA]</scope>
    <source>
        <strain evidence="2 3">NIES-4479</strain>
    </source>
</reference>
<evidence type="ECO:0000313" key="2">
    <source>
        <dbReference type="EMBL" id="GLC48111.1"/>
    </source>
</evidence>
<dbReference type="EMBL" id="BRXU01000001">
    <property type="protein sequence ID" value="GLC48111.1"/>
    <property type="molecule type" value="Genomic_DNA"/>
</dbReference>
<dbReference type="Proteomes" id="UP001165080">
    <property type="component" value="Unassembled WGS sequence"/>
</dbReference>
<feature type="region of interest" description="Disordered" evidence="1">
    <location>
        <begin position="18"/>
        <end position="64"/>
    </location>
</feature>